<dbReference type="PANTHER" id="PTHR14965">
    <property type="entry name" value="SI:CH73-248E21.1"/>
    <property type="match status" value="1"/>
</dbReference>
<evidence type="ECO:0000313" key="4">
    <source>
        <dbReference type="Proteomes" id="UP000515152"/>
    </source>
</evidence>
<feature type="compositionally biased region" description="Polar residues" evidence="3">
    <location>
        <begin position="54"/>
        <end position="76"/>
    </location>
</feature>
<feature type="compositionally biased region" description="Polar residues" evidence="3">
    <location>
        <begin position="1"/>
        <end position="16"/>
    </location>
</feature>
<protein>
    <submittedName>
        <fullName evidence="5">Apoptosis facilitator Bcl-2-like protein 14 isoform X2</fullName>
    </submittedName>
</protein>
<accession>A0A6P8GMW2</accession>
<dbReference type="GO" id="GO:0006915">
    <property type="term" value="P:apoptotic process"/>
    <property type="evidence" value="ECO:0007669"/>
    <property type="project" value="UniProtKB-KW"/>
</dbReference>
<dbReference type="InterPro" id="IPR036834">
    <property type="entry name" value="Bcl-2-like_sf"/>
</dbReference>
<evidence type="ECO:0000256" key="2">
    <source>
        <dbReference type="ARBA" id="ARBA00022703"/>
    </source>
</evidence>
<keyword evidence="1" id="KW-0597">Phosphoprotein</keyword>
<sequence>MESPATDTALQKTQEPMDNEHAGQVNGVVPTVPKDSIERLILRAYAKRLKHPQRQASVATPTPSPTETNDNSQRNTVPKKKRKTDLRKNLTKLLPSCIRPQAKQREVLPVDDDGQQPACLDPFEGKQEEETEAVEVADKLAQISGTVSFLPGEYESDNGDEDLVHELVKLLRESGDELNEKIKNNKAFQEQLQRAFTYSFFKTVMSGFLAKLNLTQSNPFTESPEKTKIAMTCDVVTRLSTMDTHPMSQAMGFGEKYLKDYFTPWVVQNGGWNQVFSLDEEEEEEEEVQ</sequence>
<dbReference type="Proteomes" id="UP000515152">
    <property type="component" value="Chromosome 16"/>
</dbReference>
<gene>
    <name evidence="5" type="primary">LOC105902584</name>
</gene>
<proteinExistence type="predicted"/>
<keyword evidence="4" id="KW-1185">Reference proteome</keyword>
<dbReference type="GeneID" id="105902584"/>
<keyword evidence="2" id="KW-0053">Apoptosis</keyword>
<evidence type="ECO:0000256" key="3">
    <source>
        <dbReference type="SAM" id="MobiDB-lite"/>
    </source>
</evidence>
<reference evidence="5" key="1">
    <citation type="submission" date="2025-08" db="UniProtKB">
        <authorList>
            <consortium name="RefSeq"/>
        </authorList>
    </citation>
    <scope>IDENTIFICATION</scope>
</reference>
<organism evidence="4 5">
    <name type="scientific">Clupea harengus</name>
    <name type="common">Atlantic herring</name>
    <dbReference type="NCBI Taxonomy" id="7950"/>
    <lineage>
        <taxon>Eukaryota</taxon>
        <taxon>Metazoa</taxon>
        <taxon>Chordata</taxon>
        <taxon>Craniata</taxon>
        <taxon>Vertebrata</taxon>
        <taxon>Euteleostomi</taxon>
        <taxon>Actinopterygii</taxon>
        <taxon>Neopterygii</taxon>
        <taxon>Teleostei</taxon>
        <taxon>Clupei</taxon>
        <taxon>Clupeiformes</taxon>
        <taxon>Clupeoidei</taxon>
        <taxon>Clupeidae</taxon>
        <taxon>Clupea</taxon>
    </lineage>
</organism>
<dbReference type="GO" id="GO:2001236">
    <property type="term" value="P:regulation of extrinsic apoptotic signaling pathway"/>
    <property type="evidence" value="ECO:0007669"/>
    <property type="project" value="TreeGrafter"/>
</dbReference>
<name>A0A6P8GMW2_CLUHA</name>
<feature type="region of interest" description="Disordered" evidence="3">
    <location>
        <begin position="48"/>
        <end position="86"/>
    </location>
</feature>
<dbReference type="Gene3D" id="1.10.437.10">
    <property type="entry name" value="Blc2-like"/>
    <property type="match status" value="1"/>
</dbReference>
<evidence type="ECO:0000256" key="1">
    <source>
        <dbReference type="ARBA" id="ARBA00022553"/>
    </source>
</evidence>
<dbReference type="SUPFAM" id="SSF56854">
    <property type="entry name" value="Bcl-2 inhibitors of programmed cell death"/>
    <property type="match status" value="1"/>
</dbReference>
<feature type="region of interest" description="Disordered" evidence="3">
    <location>
        <begin position="1"/>
        <end position="31"/>
    </location>
</feature>
<evidence type="ECO:0000313" key="5">
    <source>
        <dbReference type="RefSeq" id="XP_031438961.1"/>
    </source>
</evidence>
<dbReference type="PANTHER" id="PTHR14965:SF1">
    <property type="entry name" value="APOPTOSIS FACILITATOR BCL-2-LIKE PROTEIN 14"/>
    <property type="match status" value="1"/>
</dbReference>
<dbReference type="AlphaFoldDB" id="A0A6P8GMW2"/>
<dbReference type="RefSeq" id="XP_031438961.1">
    <property type="nucleotide sequence ID" value="XM_031583101.2"/>
</dbReference>